<evidence type="ECO:0000256" key="3">
    <source>
        <dbReference type="ARBA" id="ARBA00022806"/>
    </source>
</evidence>
<dbReference type="GO" id="GO:0005524">
    <property type="term" value="F:ATP binding"/>
    <property type="evidence" value="ECO:0007669"/>
    <property type="project" value="UniProtKB-UniRule"/>
</dbReference>
<keyword evidence="12" id="KW-1185">Reference proteome</keyword>
<dbReference type="EC" id="5.6.2.4" evidence="7"/>
<dbReference type="AlphaFoldDB" id="A0A6A7Y214"/>
<evidence type="ECO:0000256" key="4">
    <source>
        <dbReference type="ARBA" id="ARBA00022840"/>
    </source>
</evidence>
<dbReference type="GO" id="GO:0016787">
    <property type="term" value="F:hydrolase activity"/>
    <property type="evidence" value="ECO:0007669"/>
    <property type="project" value="UniProtKB-UniRule"/>
</dbReference>
<reference evidence="11 12" key="1">
    <citation type="submission" date="2019-09" db="EMBL/GenBank/DDBJ databases">
        <title>Segnochrobactrum spirostomi gen. nov., sp. nov., isolated from the ciliate Spirostomum cf. yagiui and description of a novel family, Segnochrobactraceae fam. nov. within the order Rhizobiales of the class Alphaproteobacteria.</title>
        <authorList>
            <person name="Akter S."/>
            <person name="Shazib S.U.A."/>
            <person name="Shin M.K."/>
        </authorList>
    </citation>
    <scope>NUCLEOTIDE SEQUENCE [LARGE SCALE GENOMIC DNA]</scope>
    <source>
        <strain evidence="11 12">Sp-1</strain>
    </source>
</reference>
<evidence type="ECO:0000256" key="9">
    <source>
        <dbReference type="PROSITE-ProRule" id="PRU00560"/>
    </source>
</evidence>
<sequence length="573" mass="62015">MAAPFKPTDEQRRVIDHPGSAFIAACPGAGKTRVMVERARKLLSGRPTGRGIAFLSFTIAAVSELEDRLRREGIVETPAFPHFIGTFDAFLWQFLIAPFGVDGCAAKPRLIPDKDERTIQPFAGAQALPLECFDRETGDAIPTMIQRHGFRGKIKAHETAARNTRARFLQRGELDFADARSVALARLRDPACGAVLAPAFAARFLELIVDEAQDCNPVDLEIIAWFRAAGVPVKVICDPNQAIYGFRGGVTRELGQFAETFGADERLPMSGNFRSSGHITKGVVALRAPDMRVGIDEALGDYREESTAIQILSYSGRGVPSTIGTKFQELVTAMGLKARDCPVVSATRRTGANALGHPQDSGVRDLSYRLAVAVSDFHFSFELGGRKEALVAIHRIMLELGGQMGGRTYHQHLADADVSPDAWRPGALALAQALRFSPERFATVEAWHDEARRLLAPLLPAGGQSINQRLRRNGDLDEALSVAPASGHTARTIHSVKGMEFPAICVVMSPSTAKGIVDFLTGDAAVDNEEARKIYVGASRAQRLLVIALPRTQAPRLRDLMAGMGGAVELIAL</sequence>
<dbReference type="Gene3D" id="3.40.50.300">
    <property type="entry name" value="P-loop containing nucleotide triphosphate hydrolases"/>
    <property type="match status" value="2"/>
</dbReference>
<dbReference type="InterPro" id="IPR000212">
    <property type="entry name" value="DNA_helicase_UvrD/REP"/>
</dbReference>
<keyword evidence="5" id="KW-0413">Isomerase</keyword>
<dbReference type="Pfam" id="PF00580">
    <property type="entry name" value="UvrD-helicase"/>
    <property type="match status" value="1"/>
</dbReference>
<dbReference type="PROSITE" id="PS51198">
    <property type="entry name" value="UVRD_HELICASE_ATP_BIND"/>
    <property type="match status" value="1"/>
</dbReference>
<dbReference type="InterPro" id="IPR014016">
    <property type="entry name" value="UvrD-like_ATP-bd"/>
</dbReference>
<dbReference type="InterPro" id="IPR014017">
    <property type="entry name" value="DNA_helicase_UvrD-like_C"/>
</dbReference>
<evidence type="ECO:0000313" key="12">
    <source>
        <dbReference type="Proteomes" id="UP000332515"/>
    </source>
</evidence>
<name>A0A6A7Y214_9HYPH</name>
<dbReference type="EMBL" id="VWNA01000001">
    <property type="protein sequence ID" value="MQT13084.1"/>
    <property type="molecule type" value="Genomic_DNA"/>
</dbReference>
<feature type="binding site" evidence="9">
    <location>
        <begin position="25"/>
        <end position="32"/>
    </location>
    <ligand>
        <name>ATP</name>
        <dbReference type="ChEBI" id="CHEBI:30616"/>
    </ligand>
</feature>
<protein>
    <recommendedName>
        <fullName evidence="7">DNA 3'-5' helicase</fullName>
        <ecNumber evidence="7">5.6.2.4</ecNumber>
    </recommendedName>
</protein>
<dbReference type="GO" id="GO:0003677">
    <property type="term" value="F:DNA binding"/>
    <property type="evidence" value="ECO:0007669"/>
    <property type="project" value="InterPro"/>
</dbReference>
<evidence type="ECO:0000259" key="10">
    <source>
        <dbReference type="PROSITE" id="PS51198"/>
    </source>
</evidence>
<dbReference type="Pfam" id="PF13361">
    <property type="entry name" value="UvrD_C"/>
    <property type="match status" value="1"/>
</dbReference>
<evidence type="ECO:0000256" key="7">
    <source>
        <dbReference type="ARBA" id="ARBA00034808"/>
    </source>
</evidence>
<gene>
    <name evidence="11" type="ORF">F0357_10590</name>
</gene>
<keyword evidence="4 9" id="KW-0067">ATP-binding</keyword>
<proteinExistence type="predicted"/>
<evidence type="ECO:0000256" key="2">
    <source>
        <dbReference type="ARBA" id="ARBA00022801"/>
    </source>
</evidence>
<feature type="domain" description="UvrD-like helicase ATP-binding" evidence="10">
    <location>
        <begin position="4"/>
        <end position="276"/>
    </location>
</feature>
<accession>A0A6A7Y214</accession>
<dbReference type="SUPFAM" id="SSF52540">
    <property type="entry name" value="P-loop containing nucleoside triphosphate hydrolases"/>
    <property type="match status" value="1"/>
</dbReference>
<keyword evidence="1 9" id="KW-0547">Nucleotide-binding</keyword>
<dbReference type="GO" id="GO:0043138">
    <property type="term" value="F:3'-5' DNA helicase activity"/>
    <property type="evidence" value="ECO:0007669"/>
    <property type="project" value="UniProtKB-EC"/>
</dbReference>
<evidence type="ECO:0000256" key="1">
    <source>
        <dbReference type="ARBA" id="ARBA00022741"/>
    </source>
</evidence>
<dbReference type="PANTHER" id="PTHR11070">
    <property type="entry name" value="UVRD / RECB / PCRA DNA HELICASE FAMILY MEMBER"/>
    <property type="match status" value="1"/>
</dbReference>
<keyword evidence="2 9" id="KW-0378">Hydrolase</keyword>
<keyword evidence="3 9" id="KW-0347">Helicase</keyword>
<evidence type="ECO:0000256" key="5">
    <source>
        <dbReference type="ARBA" id="ARBA00023235"/>
    </source>
</evidence>
<evidence type="ECO:0000256" key="8">
    <source>
        <dbReference type="ARBA" id="ARBA00048988"/>
    </source>
</evidence>
<comment type="caution">
    <text evidence="11">The sequence shown here is derived from an EMBL/GenBank/DDBJ whole genome shotgun (WGS) entry which is preliminary data.</text>
</comment>
<comment type="catalytic activity">
    <reaction evidence="6">
        <text>Couples ATP hydrolysis with the unwinding of duplex DNA by translocating in the 3'-5' direction.</text>
        <dbReference type="EC" id="5.6.2.4"/>
    </reaction>
</comment>
<evidence type="ECO:0000313" key="11">
    <source>
        <dbReference type="EMBL" id="MQT13084.1"/>
    </source>
</evidence>
<evidence type="ECO:0000256" key="6">
    <source>
        <dbReference type="ARBA" id="ARBA00034617"/>
    </source>
</evidence>
<comment type="catalytic activity">
    <reaction evidence="8">
        <text>ATP + H2O = ADP + phosphate + H(+)</text>
        <dbReference type="Rhea" id="RHEA:13065"/>
        <dbReference type="ChEBI" id="CHEBI:15377"/>
        <dbReference type="ChEBI" id="CHEBI:15378"/>
        <dbReference type="ChEBI" id="CHEBI:30616"/>
        <dbReference type="ChEBI" id="CHEBI:43474"/>
        <dbReference type="ChEBI" id="CHEBI:456216"/>
        <dbReference type="EC" id="5.6.2.4"/>
    </reaction>
</comment>
<dbReference type="InterPro" id="IPR027417">
    <property type="entry name" value="P-loop_NTPase"/>
</dbReference>
<dbReference type="Proteomes" id="UP000332515">
    <property type="component" value="Unassembled WGS sequence"/>
</dbReference>
<dbReference type="GO" id="GO:0000725">
    <property type="term" value="P:recombinational repair"/>
    <property type="evidence" value="ECO:0007669"/>
    <property type="project" value="TreeGrafter"/>
</dbReference>
<organism evidence="11 12">
    <name type="scientific">Segnochrobactrum spirostomi</name>
    <dbReference type="NCBI Taxonomy" id="2608987"/>
    <lineage>
        <taxon>Bacteria</taxon>
        <taxon>Pseudomonadati</taxon>
        <taxon>Pseudomonadota</taxon>
        <taxon>Alphaproteobacteria</taxon>
        <taxon>Hyphomicrobiales</taxon>
        <taxon>Segnochrobactraceae</taxon>
        <taxon>Segnochrobactrum</taxon>
    </lineage>
</organism>